<reference evidence="1 2" key="1">
    <citation type="submission" date="2021-06" db="EMBL/GenBank/DDBJ databases">
        <authorList>
            <person name="Kallberg Y."/>
            <person name="Tangrot J."/>
            <person name="Rosling A."/>
        </authorList>
    </citation>
    <scope>NUCLEOTIDE SEQUENCE [LARGE SCALE GENOMIC DNA]</scope>
    <source>
        <strain evidence="1 2">120-4 pot B 10/14</strain>
    </source>
</reference>
<proteinExistence type="predicted"/>
<gene>
    <name evidence="1" type="ORF">GMARGA_LOCUS13805</name>
</gene>
<sequence>MVVSDPTKPIYTGHKNIEEFLLYFEAYAALKDWDNGKKSLVIVLYMADKLKPSMIQLMKVHSTWNNLKAAMIMKWATSSDINKKLEYLKNMIQETDDTVQMYTNCFDAYIDESPVKIITEKANRVGKEKVDESPTAQEAIKICCVRDQHSLNTERLDRMETSIVELLKAVQTLGHMAHNCLNRSEQSLDMDQPNTNPNTQINNPNIRDANVRLFKVIKKAKLKEDEYLMIYVNKDEALFNKGILVKDIDQV</sequence>
<evidence type="ECO:0000313" key="1">
    <source>
        <dbReference type="EMBL" id="CAG8724440.1"/>
    </source>
</evidence>
<name>A0ABN7V5D6_GIGMA</name>
<accession>A0ABN7V5D6</accession>
<organism evidence="1 2">
    <name type="scientific">Gigaspora margarita</name>
    <dbReference type="NCBI Taxonomy" id="4874"/>
    <lineage>
        <taxon>Eukaryota</taxon>
        <taxon>Fungi</taxon>
        <taxon>Fungi incertae sedis</taxon>
        <taxon>Mucoromycota</taxon>
        <taxon>Glomeromycotina</taxon>
        <taxon>Glomeromycetes</taxon>
        <taxon>Diversisporales</taxon>
        <taxon>Gigasporaceae</taxon>
        <taxon>Gigaspora</taxon>
    </lineage>
</organism>
<dbReference type="Proteomes" id="UP000789901">
    <property type="component" value="Unassembled WGS sequence"/>
</dbReference>
<evidence type="ECO:0000313" key="2">
    <source>
        <dbReference type="Proteomes" id="UP000789901"/>
    </source>
</evidence>
<protein>
    <submittedName>
        <fullName evidence="1">10531_t:CDS:1</fullName>
    </submittedName>
</protein>
<comment type="caution">
    <text evidence="1">The sequence shown here is derived from an EMBL/GenBank/DDBJ whole genome shotgun (WGS) entry which is preliminary data.</text>
</comment>
<dbReference type="EMBL" id="CAJVQB010008904">
    <property type="protein sequence ID" value="CAG8724440.1"/>
    <property type="molecule type" value="Genomic_DNA"/>
</dbReference>
<keyword evidence="2" id="KW-1185">Reference proteome</keyword>